<dbReference type="SUPFAM" id="SSF46785">
    <property type="entry name" value="Winged helix' DNA-binding domain"/>
    <property type="match status" value="1"/>
</dbReference>
<dbReference type="InterPro" id="IPR016159">
    <property type="entry name" value="Cullin_repeat-like_dom_sf"/>
</dbReference>
<proteinExistence type="inferred from homology"/>
<evidence type="ECO:0000256" key="2">
    <source>
        <dbReference type="ARBA" id="ARBA00022499"/>
    </source>
</evidence>
<dbReference type="InterPro" id="IPR045093">
    <property type="entry name" value="Cullin"/>
</dbReference>
<dbReference type="FunFam" id="1.10.10.10:FF:000014">
    <property type="entry name" value="Cullin 1"/>
    <property type="match status" value="1"/>
</dbReference>
<name>M9MGY6_PSEA3</name>
<evidence type="ECO:0000256" key="4">
    <source>
        <dbReference type="PROSITE-ProRule" id="PRU00330"/>
    </source>
</evidence>
<dbReference type="AlphaFoldDB" id="M9MGY6"/>
<keyword evidence="3" id="KW-0832">Ubl conjugation</keyword>
<evidence type="ECO:0000313" key="8">
    <source>
        <dbReference type="Proteomes" id="UP000011976"/>
    </source>
</evidence>
<dbReference type="InterPro" id="IPR036317">
    <property type="entry name" value="Cullin_homology_sf"/>
</dbReference>
<dbReference type="SUPFAM" id="SSF74788">
    <property type="entry name" value="Cullin repeat-like"/>
    <property type="match status" value="1"/>
</dbReference>
<keyword evidence="2" id="KW-1017">Isopeptide bond</keyword>
<organism evidence="7 8">
    <name type="scientific">Pseudozyma antarctica (strain T-34)</name>
    <name type="common">Yeast</name>
    <name type="synonym">Candida antarctica</name>
    <dbReference type="NCBI Taxonomy" id="1151754"/>
    <lineage>
        <taxon>Eukaryota</taxon>
        <taxon>Fungi</taxon>
        <taxon>Dikarya</taxon>
        <taxon>Basidiomycota</taxon>
        <taxon>Ustilaginomycotina</taxon>
        <taxon>Ustilaginomycetes</taxon>
        <taxon>Ustilaginales</taxon>
        <taxon>Ustilaginaceae</taxon>
        <taxon>Moesziomyces</taxon>
    </lineage>
</organism>
<feature type="domain" description="Cullin family profile" evidence="6">
    <location>
        <begin position="447"/>
        <end position="684"/>
    </location>
</feature>
<dbReference type="InterPro" id="IPR036390">
    <property type="entry name" value="WH_DNA-bd_sf"/>
</dbReference>
<dbReference type="Gene3D" id="1.10.10.10">
    <property type="entry name" value="Winged helix-like DNA-binding domain superfamily/Winged helix DNA-binding domain"/>
    <property type="match status" value="1"/>
</dbReference>
<dbReference type="EMBL" id="DF196782">
    <property type="protein sequence ID" value="GAC75607.1"/>
    <property type="molecule type" value="Genomic_DNA"/>
</dbReference>
<evidence type="ECO:0000256" key="1">
    <source>
        <dbReference type="ARBA" id="ARBA00006019"/>
    </source>
</evidence>
<dbReference type="STRING" id="1151754.M9MGY6"/>
<evidence type="ECO:0000256" key="3">
    <source>
        <dbReference type="ARBA" id="ARBA00022843"/>
    </source>
</evidence>
<dbReference type="PROSITE" id="PS50069">
    <property type="entry name" value="CULLIN_2"/>
    <property type="match status" value="1"/>
</dbReference>
<accession>M9MGY6</accession>
<evidence type="ECO:0000313" key="7">
    <source>
        <dbReference type="EMBL" id="GAC75607.1"/>
    </source>
</evidence>
<dbReference type="InterPro" id="IPR019559">
    <property type="entry name" value="Cullin_neddylation_domain"/>
</dbReference>
<dbReference type="InterPro" id="IPR001373">
    <property type="entry name" value="Cullin_N"/>
</dbReference>
<dbReference type="GO" id="GO:0031625">
    <property type="term" value="F:ubiquitin protein ligase binding"/>
    <property type="evidence" value="ECO:0007669"/>
    <property type="project" value="InterPro"/>
</dbReference>
<dbReference type="Pfam" id="PF10557">
    <property type="entry name" value="Cullin_Nedd8"/>
    <property type="match status" value="1"/>
</dbReference>
<dbReference type="Proteomes" id="UP000011976">
    <property type="component" value="Unassembled WGS sequence"/>
</dbReference>
<dbReference type="PANTHER" id="PTHR11932">
    <property type="entry name" value="CULLIN"/>
    <property type="match status" value="1"/>
</dbReference>
<dbReference type="SUPFAM" id="SSF75632">
    <property type="entry name" value="Cullin homology domain"/>
    <property type="match status" value="1"/>
</dbReference>
<dbReference type="OrthoDB" id="27073at2759"/>
<gene>
    <name evidence="7" type="ORF">PANT_16c00067</name>
</gene>
<sequence length="815" mass="90498">MSLAQALLSRASNAGAPTSNPSLGNTAVGGGGLAAFLAKTQASANKTPANDGDVKIRINVASFRPQATLPPANHAQQATTQLVRSVRMLLSSASTGGASLESLYTTTRTLVQFSTPESLDHLYENIKIEVERAAGAYARSLHSSGSSSDDESLSATVSWLTQLESIWSSWCTNLGLVRDVLLPLDRHFLQLSSAPSVLAASATTAATDDTGRLSIWDLGLDIFGHRVLSDAALSRLILDRIVAAVDGERKVSIQYRSLHSRIAAMFRQLHADNALDDALVAATTAFYRAESAASIATLSPIAYVDHADRRISEEAQRSEWCLVTDQGRRDNVAAARQQLVAEHASRLLAGLPDLIAAQQLDGLARLYGLIKSIGRLPELRQAFGEYIKQHGAAIVNDRARDDDMIERLLEFKALIDAIVSTGFAHDGDFVHTQKDSFEVFVNRRENKPAELIAKFVDAKLRSGNRTMTDQQLEHSLDEALILFRYTHAKDMFEEFYKRHFAKRLLLNRSASSDAERSMLLRLKDECGPEFTAKLETMIKDVDVSKDLMDEYGRFAAKQRTEAKAGAADFDLHVSVLTQAHWPTYPNIDVVLPTELAAAAEQFEAFYQNRNSGRRLHWQHSLGTLSITAHFEKAGIKELQVSTFQAVVLLLFGALAPGAKLSYADIRTQTRLDDQELKRTLQSLACGQIPTRVLRKMPQGKDVNDDDEFMVNDALKNERHRIRINQIQMKETAEEQKSTEQRVFLDRELILQAAAVRVLKARKTIKHSELITQVVDQIKSRFAVDVAEIKKVFEILIDKEYMERVEGQRGTYRYLA</sequence>
<dbReference type="FunFam" id="1.20.1310.10:FF:000037">
    <property type="entry name" value="Related to cullin 4A"/>
    <property type="match status" value="1"/>
</dbReference>
<dbReference type="Pfam" id="PF00888">
    <property type="entry name" value="Cullin"/>
    <property type="match status" value="1"/>
</dbReference>
<dbReference type="InterPro" id="IPR059120">
    <property type="entry name" value="Cullin-like_AB"/>
</dbReference>
<dbReference type="GO" id="GO:0006511">
    <property type="term" value="P:ubiquitin-dependent protein catabolic process"/>
    <property type="evidence" value="ECO:0007669"/>
    <property type="project" value="InterPro"/>
</dbReference>
<protein>
    <submittedName>
        <fullName evidence="7">Cullins</fullName>
    </submittedName>
</protein>
<dbReference type="Gene3D" id="3.30.230.130">
    <property type="entry name" value="Cullin, Chain C, Domain 2"/>
    <property type="match status" value="1"/>
</dbReference>
<dbReference type="SMART" id="SM00884">
    <property type="entry name" value="Cullin_Nedd8"/>
    <property type="match status" value="1"/>
</dbReference>
<comment type="similarity">
    <text evidence="1 4 5">Belongs to the cullin family.</text>
</comment>
<dbReference type="InterPro" id="IPR036388">
    <property type="entry name" value="WH-like_DNA-bd_sf"/>
</dbReference>
<reference evidence="8" key="1">
    <citation type="journal article" date="2013" name="Genome Announc.">
        <title>Genome sequence of the basidiomycetous yeast Pseudozyma antarctica T-34, a producer of the glycolipid biosurfactants mannosylerythritol lipids.</title>
        <authorList>
            <person name="Morita T."/>
            <person name="Koike H."/>
            <person name="Koyama Y."/>
            <person name="Hagiwara H."/>
            <person name="Ito E."/>
            <person name="Fukuoka T."/>
            <person name="Imura T."/>
            <person name="Machida M."/>
            <person name="Kitamoto D."/>
        </authorList>
    </citation>
    <scope>NUCLEOTIDE SEQUENCE [LARGE SCALE GENOMIC DNA]</scope>
    <source>
        <strain evidence="8">T-34</strain>
    </source>
</reference>
<dbReference type="SMART" id="SM00182">
    <property type="entry name" value="CULLIN"/>
    <property type="match status" value="1"/>
</dbReference>
<evidence type="ECO:0000259" key="6">
    <source>
        <dbReference type="PROSITE" id="PS50069"/>
    </source>
</evidence>
<evidence type="ECO:0000256" key="5">
    <source>
        <dbReference type="RuleBase" id="RU003829"/>
    </source>
</evidence>
<dbReference type="Pfam" id="PF26557">
    <property type="entry name" value="Cullin_AB"/>
    <property type="match status" value="1"/>
</dbReference>
<dbReference type="Gene3D" id="1.20.1310.10">
    <property type="entry name" value="Cullin Repeats"/>
    <property type="match status" value="4"/>
</dbReference>
<dbReference type="InterPro" id="IPR016158">
    <property type="entry name" value="Cullin_homology"/>
</dbReference>